<feature type="region of interest" description="Disordered" evidence="1">
    <location>
        <begin position="33"/>
        <end position="73"/>
    </location>
</feature>
<accession>A0A061SFL5</accession>
<proteinExistence type="predicted"/>
<feature type="compositionally biased region" description="Basic and acidic residues" evidence="1">
    <location>
        <begin position="44"/>
        <end position="54"/>
    </location>
</feature>
<gene>
    <name evidence="2" type="ORF">TSPGSL018_7457</name>
</gene>
<organism evidence="2">
    <name type="scientific">Tetraselmis sp. GSL018</name>
    <dbReference type="NCBI Taxonomy" id="582737"/>
    <lineage>
        <taxon>Eukaryota</taxon>
        <taxon>Viridiplantae</taxon>
        <taxon>Chlorophyta</taxon>
        <taxon>core chlorophytes</taxon>
        <taxon>Chlorodendrophyceae</taxon>
        <taxon>Chlorodendrales</taxon>
        <taxon>Chlorodendraceae</taxon>
        <taxon>Tetraselmis</taxon>
    </lineage>
</organism>
<dbReference type="AlphaFoldDB" id="A0A061SFL5"/>
<name>A0A061SFL5_9CHLO</name>
<feature type="non-terminal residue" evidence="2">
    <location>
        <position position="1"/>
    </location>
</feature>
<reference evidence="2" key="1">
    <citation type="submission" date="2014-05" db="EMBL/GenBank/DDBJ databases">
        <title>The transcriptome of the halophilic microalga Tetraselmis sp. GSL018 isolated from the Great Salt Lake, Utah.</title>
        <authorList>
            <person name="Jinkerson R.E."/>
            <person name="D'Adamo S."/>
            <person name="Posewitz M.C."/>
        </authorList>
    </citation>
    <scope>NUCLEOTIDE SEQUENCE</scope>
    <source>
        <strain evidence="2">GSL018</strain>
    </source>
</reference>
<protein>
    <submittedName>
        <fullName evidence="2">Uncharacterized protein</fullName>
    </submittedName>
</protein>
<evidence type="ECO:0000256" key="1">
    <source>
        <dbReference type="SAM" id="MobiDB-lite"/>
    </source>
</evidence>
<sequence length="73" mass="7507">QQALGAALLNVLRRVLDFWGGQAQRGVFTCSLPRHAGSPAGSLGEREGPRRACGDTDSGSVLVHPQSPLAVGG</sequence>
<evidence type="ECO:0000313" key="2">
    <source>
        <dbReference type="EMBL" id="JAC81640.1"/>
    </source>
</evidence>
<dbReference type="EMBL" id="GBEZ01003504">
    <property type="protein sequence ID" value="JAC81640.1"/>
    <property type="molecule type" value="Transcribed_RNA"/>
</dbReference>